<proteinExistence type="predicted"/>
<dbReference type="RefSeq" id="WP_069854247.1">
    <property type="nucleotide sequence ID" value="NZ_LNPX01000001.1"/>
</dbReference>
<dbReference type="AlphaFoldDB" id="A0AAP7IGN6"/>
<evidence type="ECO:0000256" key="1">
    <source>
        <dbReference type="SAM" id="Coils"/>
    </source>
</evidence>
<evidence type="ECO:0000313" key="2">
    <source>
        <dbReference type="EMBL" id="OEK59121.1"/>
    </source>
</evidence>
<reference evidence="3" key="1">
    <citation type="submission" date="2015-11" db="EMBL/GenBank/DDBJ databases">
        <title>Genomic diversity of Staphylococcus saprophyticus strains from urinary tract infections, animal surfaces, and fermented foods.</title>
        <authorList>
            <person name="Wolfe B.E."/>
        </authorList>
    </citation>
    <scope>NUCLEOTIDE SEQUENCE [LARGE SCALE GENOMIC DNA]</scope>
    <source>
        <strain evidence="3">738_7</strain>
    </source>
</reference>
<accession>A0AAP7IGN6</accession>
<dbReference type="Proteomes" id="UP000095464">
    <property type="component" value="Unassembled WGS sequence"/>
</dbReference>
<sequence>MELLELLTTIETKNINEITFEGVDVKPLNDFILEFGISYSTLDEADNDLGKMKELYLENDCDEDERESIEEEYNQIIEDFGDIANEEVFSQAYEVDNGQINIKLS</sequence>
<protein>
    <submittedName>
        <fullName evidence="2">Uncharacterized protein</fullName>
    </submittedName>
</protein>
<comment type="caution">
    <text evidence="2">The sequence shown here is derived from an EMBL/GenBank/DDBJ whole genome shotgun (WGS) entry which is preliminary data.</text>
</comment>
<name>A0AAP7IGN6_9STAP</name>
<gene>
    <name evidence="2" type="ORF">ASS94_00205</name>
</gene>
<organism evidence="2 3">
    <name type="scientific">Staphylococcus equorum</name>
    <dbReference type="NCBI Taxonomy" id="246432"/>
    <lineage>
        <taxon>Bacteria</taxon>
        <taxon>Bacillati</taxon>
        <taxon>Bacillota</taxon>
        <taxon>Bacilli</taxon>
        <taxon>Bacillales</taxon>
        <taxon>Staphylococcaceae</taxon>
        <taxon>Staphylococcus</taxon>
    </lineage>
</organism>
<keyword evidence="1" id="KW-0175">Coiled coil</keyword>
<evidence type="ECO:0000313" key="3">
    <source>
        <dbReference type="Proteomes" id="UP000095464"/>
    </source>
</evidence>
<feature type="coiled-coil region" evidence="1">
    <location>
        <begin position="52"/>
        <end position="79"/>
    </location>
</feature>
<dbReference type="EMBL" id="LNPX01000001">
    <property type="protein sequence ID" value="OEK59121.1"/>
    <property type="molecule type" value="Genomic_DNA"/>
</dbReference>